<accession>A0ABV0UHB0</accession>
<reference evidence="2 3" key="1">
    <citation type="submission" date="2021-06" db="EMBL/GenBank/DDBJ databases">
        <authorList>
            <person name="Palmer J.M."/>
        </authorList>
    </citation>
    <scope>NUCLEOTIDE SEQUENCE [LARGE SCALE GENOMIC DNA]</scope>
    <source>
        <strain evidence="3">if_2019</strain>
        <tissue evidence="2">Muscle</tissue>
    </source>
</reference>
<protein>
    <submittedName>
        <fullName evidence="2">Uncharacterized protein</fullName>
    </submittedName>
</protein>
<keyword evidence="3" id="KW-1185">Reference proteome</keyword>
<dbReference type="EMBL" id="JAHRIQ010071390">
    <property type="protein sequence ID" value="MEQ2244609.1"/>
    <property type="molecule type" value="Genomic_DNA"/>
</dbReference>
<evidence type="ECO:0000313" key="2">
    <source>
        <dbReference type="EMBL" id="MEQ2244609.1"/>
    </source>
</evidence>
<name>A0ABV0UHB0_9TELE</name>
<feature type="compositionally biased region" description="Basic and acidic residues" evidence="1">
    <location>
        <begin position="1"/>
        <end position="26"/>
    </location>
</feature>
<feature type="compositionally biased region" description="Basic and acidic residues" evidence="1">
    <location>
        <begin position="38"/>
        <end position="54"/>
    </location>
</feature>
<feature type="region of interest" description="Disordered" evidence="1">
    <location>
        <begin position="1"/>
        <end position="68"/>
    </location>
</feature>
<evidence type="ECO:0000313" key="3">
    <source>
        <dbReference type="Proteomes" id="UP001482620"/>
    </source>
</evidence>
<dbReference type="Proteomes" id="UP001482620">
    <property type="component" value="Unassembled WGS sequence"/>
</dbReference>
<comment type="caution">
    <text evidence="2">The sequence shown here is derived from an EMBL/GenBank/DDBJ whole genome shotgun (WGS) entry which is preliminary data.</text>
</comment>
<proteinExistence type="predicted"/>
<gene>
    <name evidence="2" type="ORF">ILYODFUR_018996</name>
</gene>
<sequence length="68" mass="7541">MGRENYAKGDAKTKQKGSKLRDRERAGSGGDLTTNRDSASDRSSNHHAEAERPGQPRPTHCPIDPQRR</sequence>
<evidence type="ECO:0000256" key="1">
    <source>
        <dbReference type="SAM" id="MobiDB-lite"/>
    </source>
</evidence>
<organism evidence="2 3">
    <name type="scientific">Ilyodon furcidens</name>
    <name type="common">goldbreast splitfin</name>
    <dbReference type="NCBI Taxonomy" id="33524"/>
    <lineage>
        <taxon>Eukaryota</taxon>
        <taxon>Metazoa</taxon>
        <taxon>Chordata</taxon>
        <taxon>Craniata</taxon>
        <taxon>Vertebrata</taxon>
        <taxon>Euteleostomi</taxon>
        <taxon>Actinopterygii</taxon>
        <taxon>Neopterygii</taxon>
        <taxon>Teleostei</taxon>
        <taxon>Neoteleostei</taxon>
        <taxon>Acanthomorphata</taxon>
        <taxon>Ovalentaria</taxon>
        <taxon>Atherinomorphae</taxon>
        <taxon>Cyprinodontiformes</taxon>
        <taxon>Goodeidae</taxon>
        <taxon>Ilyodon</taxon>
    </lineage>
</organism>